<keyword evidence="3" id="KW-1185">Reference proteome</keyword>
<dbReference type="OMA" id="DVCLNFH"/>
<dbReference type="Proteomes" id="UP000007875">
    <property type="component" value="Unassembled WGS sequence"/>
</dbReference>
<name>H2Z7K3_CIOSA</name>
<dbReference type="GeneTree" id="ENSGT00660000097333"/>
<reference evidence="2" key="2">
    <citation type="submission" date="2025-08" db="UniProtKB">
        <authorList>
            <consortium name="Ensembl"/>
        </authorList>
    </citation>
    <scope>IDENTIFICATION</scope>
</reference>
<feature type="transmembrane region" description="Helical" evidence="1">
    <location>
        <begin position="94"/>
        <end position="116"/>
    </location>
</feature>
<dbReference type="Ensembl" id="ENSCSAVT00000013721.1">
    <property type="protein sequence ID" value="ENSCSAVP00000013565.1"/>
    <property type="gene ID" value="ENSCSAVG00000007946.1"/>
</dbReference>
<evidence type="ECO:0000313" key="2">
    <source>
        <dbReference type="Ensembl" id="ENSCSAVP00000013565.1"/>
    </source>
</evidence>
<dbReference type="AlphaFoldDB" id="H2Z7K3"/>
<evidence type="ECO:0000313" key="3">
    <source>
        <dbReference type="Proteomes" id="UP000007875"/>
    </source>
</evidence>
<protein>
    <submittedName>
        <fullName evidence="2">Uncharacterized protein</fullName>
    </submittedName>
</protein>
<dbReference type="HOGENOM" id="CLU_1626460_0_0_1"/>
<organism evidence="2 3">
    <name type="scientific">Ciona savignyi</name>
    <name type="common">Pacific transparent sea squirt</name>
    <dbReference type="NCBI Taxonomy" id="51511"/>
    <lineage>
        <taxon>Eukaryota</taxon>
        <taxon>Metazoa</taxon>
        <taxon>Chordata</taxon>
        <taxon>Tunicata</taxon>
        <taxon>Ascidiacea</taxon>
        <taxon>Phlebobranchia</taxon>
        <taxon>Cionidae</taxon>
        <taxon>Ciona</taxon>
    </lineage>
</organism>
<keyword evidence="1" id="KW-0472">Membrane</keyword>
<proteinExistence type="predicted"/>
<sequence length="181" mass="20434">MTLWNSSNISRCVKVEVKMIGRSIWHPIAWCVAVWTEICRVSLASNRTWDVRVKICRGVNQGCGGAVKATSVTPPTSVIDTTLGLSPDFTWLEAIIPSTIAVVLVVLVYLFSYAYFSNRRRMMDNDVCLNFHRRRQLLCNITEEVCRRSNSAITARPPISIPERRFKTFPGNSSRCLPLPS</sequence>
<dbReference type="InParanoid" id="H2Z7K3"/>
<accession>H2Z7K3</accession>
<reference evidence="3" key="1">
    <citation type="submission" date="2003-08" db="EMBL/GenBank/DDBJ databases">
        <authorList>
            <person name="Birren B."/>
            <person name="Nusbaum C."/>
            <person name="Abebe A."/>
            <person name="Abouelleil A."/>
            <person name="Adekoya E."/>
            <person name="Ait-zahra M."/>
            <person name="Allen N."/>
            <person name="Allen T."/>
            <person name="An P."/>
            <person name="Anderson M."/>
            <person name="Anderson S."/>
            <person name="Arachchi H."/>
            <person name="Armbruster J."/>
            <person name="Bachantsang P."/>
            <person name="Baldwin J."/>
            <person name="Barry A."/>
            <person name="Bayul T."/>
            <person name="Blitshsteyn B."/>
            <person name="Bloom T."/>
            <person name="Blye J."/>
            <person name="Boguslavskiy L."/>
            <person name="Borowsky M."/>
            <person name="Boukhgalter B."/>
            <person name="Brunache A."/>
            <person name="Butler J."/>
            <person name="Calixte N."/>
            <person name="Calvo S."/>
            <person name="Camarata J."/>
            <person name="Campo K."/>
            <person name="Chang J."/>
            <person name="Cheshatsang Y."/>
            <person name="Citroen M."/>
            <person name="Collymore A."/>
            <person name="Considine T."/>
            <person name="Cook A."/>
            <person name="Cooke P."/>
            <person name="Corum B."/>
            <person name="Cuomo C."/>
            <person name="David R."/>
            <person name="Dawoe T."/>
            <person name="Degray S."/>
            <person name="Dodge S."/>
            <person name="Dooley K."/>
            <person name="Dorje P."/>
            <person name="Dorjee K."/>
            <person name="Dorris L."/>
            <person name="Duffey N."/>
            <person name="Dupes A."/>
            <person name="Elkins T."/>
            <person name="Engels R."/>
            <person name="Erickson J."/>
            <person name="Farina A."/>
            <person name="Faro S."/>
            <person name="Ferreira P."/>
            <person name="Fischer H."/>
            <person name="Fitzgerald M."/>
            <person name="Foley K."/>
            <person name="Gage D."/>
            <person name="Galagan J."/>
            <person name="Gearin G."/>
            <person name="Gnerre S."/>
            <person name="Gnirke A."/>
            <person name="Goyette A."/>
            <person name="Graham J."/>
            <person name="Grandbois E."/>
            <person name="Gyaltsen K."/>
            <person name="Hafez N."/>
            <person name="Hagopian D."/>
            <person name="Hagos B."/>
            <person name="Hall J."/>
            <person name="Hatcher B."/>
            <person name="Heller A."/>
            <person name="Higgins H."/>
            <person name="Honan T."/>
            <person name="Horn A."/>
            <person name="Houde N."/>
            <person name="Hughes L."/>
            <person name="Hulme W."/>
            <person name="Husby E."/>
            <person name="Iliev I."/>
            <person name="Jaffe D."/>
            <person name="Jones C."/>
            <person name="Kamal M."/>
            <person name="Kamat A."/>
            <person name="Kamvysselis M."/>
            <person name="Karlsson E."/>
            <person name="Kells C."/>
            <person name="Kieu A."/>
            <person name="Kisner P."/>
            <person name="Kodira C."/>
            <person name="Kulbokas E."/>
            <person name="Labutti K."/>
            <person name="Lama D."/>
            <person name="Landers T."/>
            <person name="Leger J."/>
            <person name="Levine S."/>
            <person name="Lewis D."/>
            <person name="Lewis T."/>
            <person name="Lindblad-toh K."/>
            <person name="Liu X."/>
            <person name="Lokyitsang T."/>
            <person name="Lokyitsang Y."/>
            <person name="Lucien O."/>
            <person name="Lui A."/>
            <person name="Ma L.J."/>
            <person name="Mabbitt R."/>
            <person name="Macdonald J."/>
            <person name="Maclean C."/>
            <person name="Major J."/>
            <person name="Manning J."/>
            <person name="Marabella R."/>
            <person name="Maru K."/>
            <person name="Matthews C."/>
            <person name="Mauceli E."/>
            <person name="Mccarthy M."/>
            <person name="Mcdonough S."/>
            <person name="Mcghee T."/>
            <person name="Meldrim J."/>
            <person name="Meneus L."/>
            <person name="Mesirov J."/>
            <person name="Mihalev A."/>
            <person name="Mihova T."/>
            <person name="Mikkelsen T."/>
            <person name="Mlenga V."/>
            <person name="Moru K."/>
            <person name="Mozes J."/>
            <person name="Mulrain L."/>
            <person name="Munson G."/>
            <person name="Naylor J."/>
            <person name="Newes C."/>
            <person name="Nguyen C."/>
            <person name="Nguyen N."/>
            <person name="Nguyen T."/>
            <person name="Nicol R."/>
            <person name="Nielsen C."/>
            <person name="Nizzari M."/>
            <person name="Norbu C."/>
            <person name="Norbu N."/>
            <person name="O'donnell P."/>
            <person name="Okoawo O."/>
            <person name="O'leary S."/>
            <person name="Omotosho B."/>
            <person name="O'neill K."/>
            <person name="Osman S."/>
            <person name="Parker S."/>
            <person name="Perrin D."/>
            <person name="Phunkhang P."/>
            <person name="Piqani B."/>
            <person name="Purcell S."/>
            <person name="Rachupka T."/>
            <person name="Ramasamy U."/>
            <person name="Rameau R."/>
            <person name="Ray V."/>
            <person name="Raymond C."/>
            <person name="Retta R."/>
            <person name="Richardson S."/>
            <person name="Rise C."/>
            <person name="Rodriguez J."/>
            <person name="Rogers J."/>
            <person name="Rogov P."/>
            <person name="Rutman M."/>
            <person name="Schupbach R."/>
            <person name="Seaman C."/>
            <person name="Settipalli S."/>
            <person name="Sharpe T."/>
            <person name="Sheridan J."/>
            <person name="Sherpa N."/>
            <person name="Shi J."/>
            <person name="Smirnov S."/>
            <person name="Smith C."/>
            <person name="Sougnez C."/>
            <person name="Spencer B."/>
            <person name="Stalker J."/>
            <person name="Stange-thomann N."/>
            <person name="Stavropoulos S."/>
            <person name="Stetson K."/>
            <person name="Stone C."/>
            <person name="Stone S."/>
            <person name="Stubbs M."/>
            <person name="Talamas J."/>
            <person name="Tchuinga P."/>
            <person name="Tenzing P."/>
            <person name="Tesfaye S."/>
            <person name="Theodore J."/>
            <person name="Thoulutsang Y."/>
            <person name="Topham K."/>
            <person name="Towey S."/>
            <person name="Tsamla T."/>
            <person name="Tsomo N."/>
            <person name="Vallee D."/>
            <person name="Vassiliev H."/>
            <person name="Venkataraman V."/>
            <person name="Vinson J."/>
            <person name="Vo A."/>
            <person name="Wade C."/>
            <person name="Wang S."/>
            <person name="Wangchuk T."/>
            <person name="Wangdi T."/>
            <person name="Whittaker C."/>
            <person name="Wilkinson J."/>
            <person name="Wu Y."/>
            <person name="Wyman D."/>
            <person name="Yadav S."/>
            <person name="Yang S."/>
            <person name="Yang X."/>
            <person name="Yeager S."/>
            <person name="Yee E."/>
            <person name="Young G."/>
            <person name="Zainoun J."/>
            <person name="Zembeck L."/>
            <person name="Zimmer A."/>
            <person name="Zody M."/>
            <person name="Lander E."/>
        </authorList>
    </citation>
    <scope>NUCLEOTIDE SEQUENCE [LARGE SCALE GENOMIC DNA]</scope>
</reference>
<keyword evidence="1" id="KW-0812">Transmembrane</keyword>
<evidence type="ECO:0000256" key="1">
    <source>
        <dbReference type="SAM" id="Phobius"/>
    </source>
</evidence>
<keyword evidence="1" id="KW-1133">Transmembrane helix</keyword>
<reference evidence="2" key="3">
    <citation type="submission" date="2025-09" db="UniProtKB">
        <authorList>
            <consortium name="Ensembl"/>
        </authorList>
    </citation>
    <scope>IDENTIFICATION</scope>
</reference>